<organism evidence="1 2">
    <name type="scientific">Hydra vulgaris</name>
    <name type="common">Hydra</name>
    <name type="synonym">Hydra attenuata</name>
    <dbReference type="NCBI Taxonomy" id="6087"/>
    <lineage>
        <taxon>Eukaryota</taxon>
        <taxon>Metazoa</taxon>
        <taxon>Cnidaria</taxon>
        <taxon>Hydrozoa</taxon>
        <taxon>Hydroidolina</taxon>
        <taxon>Anthoathecata</taxon>
        <taxon>Aplanulata</taxon>
        <taxon>Hydridae</taxon>
        <taxon>Hydra</taxon>
    </lineage>
</organism>
<reference evidence="1" key="1">
    <citation type="submission" date="2025-05" db="UniProtKB">
        <authorList>
            <consortium name="RefSeq"/>
        </authorList>
    </citation>
    <scope>NUCLEOTIDE SEQUENCE [LARGE SCALE GENOMIC DNA]</scope>
</reference>
<proteinExistence type="predicted"/>
<dbReference type="GeneID" id="136075710"/>
<accession>A0ABM4B8M1</accession>
<gene>
    <name evidence="2" type="primary">LOC136075710</name>
</gene>
<protein>
    <submittedName>
        <fullName evidence="2">Uncharacterized protein LOC136075710</fullName>
    </submittedName>
</protein>
<dbReference type="PANTHER" id="PTHR31424:SF6">
    <property type="match status" value="1"/>
</dbReference>
<keyword evidence="1" id="KW-1185">Reference proteome</keyword>
<dbReference type="RefSeq" id="XP_065645217.1">
    <property type="nucleotide sequence ID" value="XM_065789145.1"/>
</dbReference>
<dbReference type="Proteomes" id="UP001652625">
    <property type="component" value="Chromosome 02"/>
</dbReference>
<evidence type="ECO:0000313" key="1">
    <source>
        <dbReference type="Proteomes" id="UP001652625"/>
    </source>
</evidence>
<reference evidence="2" key="2">
    <citation type="submission" date="2025-08" db="UniProtKB">
        <authorList>
            <consortium name="RefSeq"/>
        </authorList>
    </citation>
    <scope>IDENTIFICATION</scope>
</reference>
<name>A0ABM4B8M1_HYDVU</name>
<dbReference type="Pfam" id="PF06918">
    <property type="entry name" value="DUF1280"/>
    <property type="match status" value="1"/>
</dbReference>
<sequence>MSIVIKFADLVSQYDGSGEFSEWIQKLELVAKLQKVDELHVVLPLFLSGGAFAVYQGLSDEIKEDYKEVKNALTTAFSASPLTAYEEFVNRRLKENESVDSLCFVSAPKAYKDSANCSNSSLRKRQKYLLEQFNHTAGSSQDSKVCQTAVMLKSYDNDEANKILNKANIGRVDLNAEEMVALKADMGIPWNKLKTMARWLNSKNIKTASNNKQRVVAKEWAGNDLVVLDGPFTFQNENNNAVFEIKLAPWAFINDLPQNIENLLNLIEKFNLLKHGGIIKDEIHIKIGGDHGGGSFKMSYQVVNQNQPNSKSNSFVFSTFEAKDYRVNLKVGLSRYTQQVDEMQKMVWKNHHCRVFMFGDYDFLCSVYGITGASGRHCCLFCDITKEEIKINPENRKHNVSHRTLYSLRDNFESFQSFGGVLKNAKLFNNVIDQSLFNIPLDQVAVPALHISLGIFLKIFNMLEDECHLIDIKLAGELALSNKTIDKAEFDKFISMHVQSSLLNSVITDCLEKIALLQDTVGIQVLRDPERAEDILKIYKPRIFYYEMRKNEKSIELQSLHECNKLDKVSGPCIQKLDEILKENKVERQAYHGKCFVGNHVHKMLKHQPLLDLCNSIPKLVVDLGFIDTSVHLLSIDVSQKFKKLFSYYSKCHNIMNSSHYFKDNDIQELDLAIKKLMEFYRFTWPDASVTPKMHLLENHVYQFIEKWRLGIGVYGEQGGESLHAEFNNLNRLFWHMKGCSWLESTVKEHFLRNHPKAKDIKPIVKKRKMSL</sequence>
<dbReference type="InterPro" id="IPR009689">
    <property type="entry name" value="DUF1280"/>
</dbReference>
<dbReference type="PANTHER" id="PTHR31424">
    <property type="entry name" value="PROTEIN CBG23806"/>
    <property type="match status" value="1"/>
</dbReference>
<evidence type="ECO:0000313" key="2">
    <source>
        <dbReference type="RefSeq" id="XP_065645217.1"/>
    </source>
</evidence>